<evidence type="ECO:0000313" key="4">
    <source>
        <dbReference type="Proteomes" id="UP000663827"/>
    </source>
</evidence>
<dbReference type="PANTHER" id="PTHR10910">
    <property type="entry name" value="EUKARYOTE SPECIFIC DSRNA BINDING PROTEIN"/>
    <property type="match status" value="1"/>
</dbReference>
<dbReference type="GO" id="GO:0006382">
    <property type="term" value="P:adenosine to inosine editing"/>
    <property type="evidence" value="ECO:0007669"/>
    <property type="project" value="TreeGrafter"/>
</dbReference>
<evidence type="ECO:0000313" key="3">
    <source>
        <dbReference type="EMBL" id="CAE7229976.1"/>
    </source>
</evidence>
<dbReference type="GO" id="GO:0006396">
    <property type="term" value="P:RNA processing"/>
    <property type="evidence" value="ECO:0007669"/>
    <property type="project" value="InterPro"/>
</dbReference>
<dbReference type="PROSITE" id="PS50141">
    <property type="entry name" value="A_DEAMIN_EDITASE"/>
    <property type="match status" value="1"/>
</dbReference>
<dbReference type="Pfam" id="PF02137">
    <property type="entry name" value="A_deamin"/>
    <property type="match status" value="1"/>
</dbReference>
<dbReference type="AlphaFoldDB" id="A0A8H3I075"/>
<comment type="caution">
    <text evidence="3">The sequence shown here is derived from an EMBL/GenBank/DDBJ whole genome shotgun (WGS) entry which is preliminary data.</text>
</comment>
<sequence length="212" mass="23788">MSHSCSDKIALWSLVGFQGALLYQLVGPLFFSGLVIGDVLGQFSDTDVERVVGDCRRAFVDRLRPLPGGIQVPHELRILFTNVLFPHARSQIPESNVVSDPESHIWVGPSKHSPSVSETIVNGFRRGIGPKRYQNPRFQPIVCKASLMRLYLNSCESREAEHQSATYYQLKHHSRAEKYQATKSVLRSPGAPLAGWLVGGQEWENFEVKKMD</sequence>
<dbReference type="GO" id="GO:0008251">
    <property type="term" value="F:tRNA-specific adenosine deaminase activity"/>
    <property type="evidence" value="ECO:0007669"/>
    <property type="project" value="TreeGrafter"/>
</dbReference>
<keyword evidence="1" id="KW-0472">Membrane</keyword>
<reference evidence="3" key="1">
    <citation type="submission" date="2021-01" db="EMBL/GenBank/DDBJ databases">
        <authorList>
            <person name="Kaushik A."/>
        </authorList>
    </citation>
    <scope>NUCLEOTIDE SEQUENCE</scope>
    <source>
        <strain evidence="3">AG5</strain>
    </source>
</reference>
<dbReference type="GO" id="GO:0003725">
    <property type="term" value="F:double-stranded RNA binding"/>
    <property type="evidence" value="ECO:0007669"/>
    <property type="project" value="TreeGrafter"/>
</dbReference>
<dbReference type="GO" id="GO:0003726">
    <property type="term" value="F:double-stranded RNA adenosine deaminase activity"/>
    <property type="evidence" value="ECO:0007669"/>
    <property type="project" value="TreeGrafter"/>
</dbReference>
<name>A0A8H3I075_9AGAM</name>
<keyword evidence="1" id="KW-1133">Transmembrane helix</keyword>
<dbReference type="PANTHER" id="PTHR10910:SF62">
    <property type="entry name" value="AT07585P-RELATED"/>
    <property type="match status" value="1"/>
</dbReference>
<accession>A0A8H3I075</accession>
<dbReference type="GO" id="GO:0005730">
    <property type="term" value="C:nucleolus"/>
    <property type="evidence" value="ECO:0007669"/>
    <property type="project" value="TreeGrafter"/>
</dbReference>
<gene>
    <name evidence="3" type="ORF">RDB_LOCUS184076</name>
</gene>
<evidence type="ECO:0000256" key="1">
    <source>
        <dbReference type="SAM" id="Phobius"/>
    </source>
</evidence>
<dbReference type="GO" id="GO:0005737">
    <property type="term" value="C:cytoplasm"/>
    <property type="evidence" value="ECO:0007669"/>
    <property type="project" value="TreeGrafter"/>
</dbReference>
<feature type="domain" description="A to I editase" evidence="2">
    <location>
        <begin position="1"/>
        <end position="206"/>
    </location>
</feature>
<feature type="transmembrane region" description="Helical" evidence="1">
    <location>
        <begin position="20"/>
        <end position="40"/>
    </location>
</feature>
<protein>
    <recommendedName>
        <fullName evidence="2">A to I editase domain-containing protein</fullName>
    </recommendedName>
</protein>
<dbReference type="Proteomes" id="UP000663827">
    <property type="component" value="Unassembled WGS sequence"/>
</dbReference>
<proteinExistence type="predicted"/>
<keyword evidence="1" id="KW-0812">Transmembrane</keyword>
<evidence type="ECO:0000259" key="2">
    <source>
        <dbReference type="PROSITE" id="PS50141"/>
    </source>
</evidence>
<dbReference type="InterPro" id="IPR002466">
    <property type="entry name" value="A_deamin"/>
</dbReference>
<dbReference type="EMBL" id="CAJNJQ010006509">
    <property type="protein sequence ID" value="CAE7229976.1"/>
    <property type="molecule type" value="Genomic_DNA"/>
</dbReference>
<organism evidence="3 4">
    <name type="scientific">Rhizoctonia solani</name>
    <dbReference type="NCBI Taxonomy" id="456999"/>
    <lineage>
        <taxon>Eukaryota</taxon>
        <taxon>Fungi</taxon>
        <taxon>Dikarya</taxon>
        <taxon>Basidiomycota</taxon>
        <taxon>Agaricomycotina</taxon>
        <taxon>Agaricomycetes</taxon>
        <taxon>Cantharellales</taxon>
        <taxon>Ceratobasidiaceae</taxon>
        <taxon>Rhizoctonia</taxon>
    </lineage>
</organism>